<keyword evidence="1" id="KW-0175">Coiled coil</keyword>
<organism evidence="3 4">
    <name type="scientific">Leptotrombidium deliense</name>
    <dbReference type="NCBI Taxonomy" id="299467"/>
    <lineage>
        <taxon>Eukaryota</taxon>
        <taxon>Metazoa</taxon>
        <taxon>Ecdysozoa</taxon>
        <taxon>Arthropoda</taxon>
        <taxon>Chelicerata</taxon>
        <taxon>Arachnida</taxon>
        <taxon>Acari</taxon>
        <taxon>Acariformes</taxon>
        <taxon>Trombidiformes</taxon>
        <taxon>Prostigmata</taxon>
        <taxon>Anystina</taxon>
        <taxon>Parasitengona</taxon>
        <taxon>Trombiculoidea</taxon>
        <taxon>Trombiculidae</taxon>
        <taxon>Leptotrombidium</taxon>
    </lineage>
</organism>
<evidence type="ECO:0000313" key="3">
    <source>
        <dbReference type="EMBL" id="RWS23640.1"/>
    </source>
</evidence>
<sequence length="202" mass="23273">MEFSVKTIKGFAAEAATALSRAVQYTEERLGTSERTELDSHFELLSDSSDKTKYWTERIVSRTEAVLQPNPNTRVEDYLYQKFDKKKERLSNMEWMSKDMIDAGLHFGPGTIYGSALIKVGQTQQKLGKEEREFVDKSYKSFVNPLKKFLDEDVRNVMKERKVLEAKRLDLDAAKNRLRKARTMEAQENVCTAFKTVATLLL</sequence>
<evidence type="ECO:0000256" key="1">
    <source>
        <dbReference type="SAM" id="Coils"/>
    </source>
</evidence>
<feature type="domain" description="BAR" evidence="2">
    <location>
        <begin position="27"/>
        <end position="202"/>
    </location>
</feature>
<dbReference type="Pfam" id="PF03114">
    <property type="entry name" value="BAR"/>
    <property type="match status" value="1"/>
</dbReference>
<dbReference type="SUPFAM" id="SSF103657">
    <property type="entry name" value="BAR/IMD domain-like"/>
    <property type="match status" value="1"/>
</dbReference>
<feature type="non-terminal residue" evidence="3">
    <location>
        <position position="202"/>
    </location>
</feature>
<feature type="coiled-coil region" evidence="1">
    <location>
        <begin position="147"/>
        <end position="184"/>
    </location>
</feature>
<name>A0A443S7X7_9ACAR</name>
<gene>
    <name evidence="3" type="ORF">B4U80_09179</name>
</gene>
<dbReference type="AlphaFoldDB" id="A0A443S7X7"/>
<dbReference type="STRING" id="299467.A0A443S7X7"/>
<dbReference type="PROSITE" id="PS51021">
    <property type="entry name" value="BAR"/>
    <property type="match status" value="1"/>
</dbReference>
<dbReference type="InterPro" id="IPR027267">
    <property type="entry name" value="AH/BAR_dom_sf"/>
</dbReference>
<dbReference type="Proteomes" id="UP000288716">
    <property type="component" value="Unassembled WGS sequence"/>
</dbReference>
<dbReference type="SMART" id="SM00721">
    <property type="entry name" value="BAR"/>
    <property type="match status" value="1"/>
</dbReference>
<evidence type="ECO:0000313" key="4">
    <source>
        <dbReference type="Proteomes" id="UP000288716"/>
    </source>
</evidence>
<dbReference type="Gene3D" id="1.20.1270.60">
    <property type="entry name" value="Arfaptin homology (AH) domain/BAR domain"/>
    <property type="match status" value="1"/>
</dbReference>
<dbReference type="GO" id="GO:0005737">
    <property type="term" value="C:cytoplasm"/>
    <property type="evidence" value="ECO:0007669"/>
    <property type="project" value="InterPro"/>
</dbReference>
<comment type="caution">
    <text evidence="3">The sequence shown here is derived from an EMBL/GenBank/DDBJ whole genome shotgun (WGS) entry which is preliminary data.</text>
</comment>
<dbReference type="InterPro" id="IPR004148">
    <property type="entry name" value="BAR_dom"/>
</dbReference>
<dbReference type="OrthoDB" id="14167at2759"/>
<reference evidence="3 4" key="1">
    <citation type="journal article" date="2018" name="Gigascience">
        <title>Genomes of trombidid mites reveal novel predicted allergens and laterally-transferred genes associated with secondary metabolism.</title>
        <authorList>
            <person name="Dong X."/>
            <person name="Chaisiri K."/>
            <person name="Xia D."/>
            <person name="Armstrong S.D."/>
            <person name="Fang Y."/>
            <person name="Donnelly M.J."/>
            <person name="Kadowaki T."/>
            <person name="McGarry J.W."/>
            <person name="Darby A.C."/>
            <person name="Makepeace B.L."/>
        </authorList>
    </citation>
    <scope>NUCLEOTIDE SEQUENCE [LARGE SCALE GENOMIC DNA]</scope>
    <source>
        <strain evidence="3">UoL-UT</strain>
    </source>
</reference>
<dbReference type="EMBL" id="NCKV01006115">
    <property type="protein sequence ID" value="RWS23640.1"/>
    <property type="molecule type" value="Genomic_DNA"/>
</dbReference>
<proteinExistence type="predicted"/>
<protein>
    <submittedName>
        <fullName evidence="3">Endophilin-B1-like protein</fullName>
    </submittedName>
</protein>
<evidence type="ECO:0000259" key="2">
    <source>
        <dbReference type="PROSITE" id="PS51021"/>
    </source>
</evidence>
<dbReference type="VEuPathDB" id="VectorBase:LDEU008400"/>
<accession>A0A443S7X7</accession>
<keyword evidence="4" id="KW-1185">Reference proteome</keyword>